<dbReference type="NCBIfam" id="TIGR00413">
    <property type="entry name" value="rlpA"/>
    <property type="match status" value="1"/>
</dbReference>
<evidence type="ECO:0000259" key="4">
    <source>
        <dbReference type="PROSITE" id="PS51724"/>
    </source>
</evidence>
<evidence type="ECO:0000256" key="2">
    <source>
        <dbReference type="ARBA" id="ARBA00023239"/>
    </source>
</evidence>
<keyword evidence="1" id="KW-0732">Signal</keyword>
<gene>
    <name evidence="5" type="ORF">METZ01_LOCUS15815</name>
</gene>
<dbReference type="Gene3D" id="3.30.70.1070">
    <property type="entry name" value="Sporulation related repeat"/>
    <property type="match status" value="1"/>
</dbReference>
<protein>
    <recommendedName>
        <fullName evidence="4">SPOR domain-containing protein</fullName>
    </recommendedName>
</protein>
<dbReference type="SUPFAM" id="SSF110997">
    <property type="entry name" value="Sporulation related repeat"/>
    <property type="match status" value="1"/>
</dbReference>
<dbReference type="InterPro" id="IPR036908">
    <property type="entry name" value="RlpA-like_sf"/>
</dbReference>
<dbReference type="InterPro" id="IPR034718">
    <property type="entry name" value="RlpA"/>
</dbReference>
<dbReference type="EMBL" id="UINC01000899">
    <property type="protein sequence ID" value="SUZ62961.1"/>
    <property type="molecule type" value="Genomic_DNA"/>
</dbReference>
<dbReference type="GO" id="GO:0009279">
    <property type="term" value="C:cell outer membrane"/>
    <property type="evidence" value="ECO:0007669"/>
    <property type="project" value="TreeGrafter"/>
</dbReference>
<evidence type="ECO:0000256" key="1">
    <source>
        <dbReference type="ARBA" id="ARBA00022729"/>
    </source>
</evidence>
<evidence type="ECO:0000256" key="3">
    <source>
        <dbReference type="ARBA" id="ARBA00023316"/>
    </source>
</evidence>
<dbReference type="InterPro" id="IPR007730">
    <property type="entry name" value="SPOR-like_dom"/>
</dbReference>
<dbReference type="CDD" id="cd22268">
    <property type="entry name" value="DPBB_RlpA-like"/>
    <property type="match status" value="1"/>
</dbReference>
<dbReference type="GO" id="GO:0042834">
    <property type="term" value="F:peptidoglycan binding"/>
    <property type="evidence" value="ECO:0007669"/>
    <property type="project" value="InterPro"/>
</dbReference>
<dbReference type="GO" id="GO:0016829">
    <property type="term" value="F:lyase activity"/>
    <property type="evidence" value="ECO:0007669"/>
    <property type="project" value="UniProtKB-KW"/>
</dbReference>
<dbReference type="PROSITE" id="PS51724">
    <property type="entry name" value="SPOR"/>
    <property type="match status" value="1"/>
</dbReference>
<name>A0A381P7N5_9ZZZZ</name>
<dbReference type="InterPro" id="IPR036680">
    <property type="entry name" value="SPOR-like_sf"/>
</dbReference>
<keyword evidence="3" id="KW-0961">Cell wall biogenesis/degradation</keyword>
<dbReference type="AlphaFoldDB" id="A0A381P7N5"/>
<dbReference type="InterPro" id="IPR009009">
    <property type="entry name" value="RlpA-like_DPBB"/>
</dbReference>
<accession>A0A381P7N5</accession>
<dbReference type="HAMAP" id="MF_02071">
    <property type="entry name" value="RlpA"/>
    <property type="match status" value="1"/>
</dbReference>
<dbReference type="Pfam" id="PF03330">
    <property type="entry name" value="DPBB_1"/>
    <property type="match status" value="1"/>
</dbReference>
<keyword evidence="2" id="KW-0456">Lyase</keyword>
<dbReference type="Gene3D" id="2.40.40.10">
    <property type="entry name" value="RlpA-like domain"/>
    <property type="match status" value="1"/>
</dbReference>
<reference evidence="5" key="1">
    <citation type="submission" date="2018-05" db="EMBL/GenBank/DDBJ databases">
        <authorList>
            <person name="Lanie J.A."/>
            <person name="Ng W.-L."/>
            <person name="Kazmierczak K.M."/>
            <person name="Andrzejewski T.M."/>
            <person name="Davidsen T.M."/>
            <person name="Wayne K.J."/>
            <person name="Tettelin H."/>
            <person name="Glass J.I."/>
            <person name="Rusch D."/>
            <person name="Podicherti R."/>
            <person name="Tsui H.-C.T."/>
            <person name="Winkler M.E."/>
        </authorList>
    </citation>
    <scope>NUCLEOTIDE SEQUENCE</scope>
</reference>
<dbReference type="PANTHER" id="PTHR34183:SF1">
    <property type="entry name" value="ENDOLYTIC PEPTIDOGLYCAN TRANSGLYCOSYLASE RLPA"/>
    <property type="match status" value="1"/>
</dbReference>
<proteinExistence type="inferred from homology"/>
<dbReference type="GO" id="GO:0071555">
    <property type="term" value="P:cell wall organization"/>
    <property type="evidence" value="ECO:0007669"/>
    <property type="project" value="UniProtKB-KW"/>
</dbReference>
<dbReference type="SUPFAM" id="SSF50685">
    <property type="entry name" value="Barwin-like endoglucanases"/>
    <property type="match status" value="1"/>
</dbReference>
<organism evidence="5">
    <name type="scientific">marine metagenome</name>
    <dbReference type="NCBI Taxonomy" id="408172"/>
    <lineage>
        <taxon>unclassified sequences</taxon>
        <taxon>metagenomes</taxon>
        <taxon>ecological metagenomes</taxon>
    </lineage>
</organism>
<dbReference type="PANTHER" id="PTHR34183">
    <property type="entry name" value="ENDOLYTIC PEPTIDOGLYCAN TRANSGLYCOSYLASE RLPA"/>
    <property type="match status" value="1"/>
</dbReference>
<evidence type="ECO:0000313" key="5">
    <source>
        <dbReference type="EMBL" id="SUZ62961.1"/>
    </source>
</evidence>
<dbReference type="InterPro" id="IPR012997">
    <property type="entry name" value="RplA"/>
</dbReference>
<dbReference type="Pfam" id="PF05036">
    <property type="entry name" value="SPOR"/>
    <property type="match status" value="1"/>
</dbReference>
<sequence>MDSSHGYIERGIASWYGKKFHGRMTSNRENYDMYAMTAAHKTLPLPTYVEVRNLKNRKKIIVRVNDRGPFVEHRIIDLSYSAALKLDIIDEGTGFVEIKAVNFDKQRKKINETKINSNNKSDLDAYLQVGAFKNKKNARSSQAILLSHGIKDAFIQKKSIWPLGFYRVRIGPIKTVQRHDEIMAQLQRIGIVDIHIVTE</sequence>
<feature type="domain" description="SPOR" evidence="4">
    <location>
        <begin position="119"/>
        <end position="199"/>
    </location>
</feature>